<keyword evidence="1" id="KW-0808">Transferase</keyword>
<dbReference type="PANTHER" id="PTHR10285">
    <property type="entry name" value="URIDINE KINASE"/>
    <property type="match status" value="1"/>
</dbReference>
<dbReference type="Proteomes" id="UP000181897">
    <property type="component" value="Chromosome"/>
</dbReference>
<protein>
    <submittedName>
        <fullName evidence="1">Nucleoside/nucleotide kinase family protein</fullName>
    </submittedName>
</protein>
<organism evidence="1 2">
    <name type="scientific">Sulfitobacter alexandrii</name>
    <dbReference type="NCBI Taxonomy" id="1917485"/>
    <lineage>
        <taxon>Bacteria</taxon>
        <taxon>Pseudomonadati</taxon>
        <taxon>Pseudomonadota</taxon>
        <taxon>Alphaproteobacteria</taxon>
        <taxon>Rhodobacterales</taxon>
        <taxon>Roseobacteraceae</taxon>
        <taxon>Sulfitobacter</taxon>
    </lineage>
</organism>
<dbReference type="OrthoDB" id="1550976at2"/>
<gene>
    <name evidence="1" type="ORF">BOO69_14550</name>
</gene>
<evidence type="ECO:0000313" key="1">
    <source>
        <dbReference type="EMBL" id="APE45502.1"/>
    </source>
</evidence>
<dbReference type="InterPro" id="IPR027417">
    <property type="entry name" value="P-loop_NTPase"/>
</dbReference>
<accession>A0A1J0WMV7</accession>
<sequence length="204" mass="22004">MQDLVDRIRATPHRGRRRLVAVTGAPGSGKSTLAGLLAAADPTFALVPMDGFHLDNAVLRPRGLLARKGAPETFDVAGFTHLVARLAREDEVIHPTFDRALDRAVAGSGVVGPFTRTAIVEGNYLLLDRPEWRDLAGMWDLSIRLDVSLATLETRLTQRWLTHGHTPQAAAEKVRHNDLPNAELVVAAALPADITLTPGDLPAP</sequence>
<dbReference type="KEGG" id="suam:BOO69_14550"/>
<proteinExistence type="predicted"/>
<keyword evidence="1" id="KW-0418">Kinase</keyword>
<dbReference type="SUPFAM" id="SSF52540">
    <property type="entry name" value="P-loop containing nucleoside triphosphate hydrolases"/>
    <property type="match status" value="1"/>
</dbReference>
<dbReference type="Gene3D" id="3.40.50.300">
    <property type="entry name" value="P-loop containing nucleotide triphosphate hydrolases"/>
    <property type="match status" value="1"/>
</dbReference>
<evidence type="ECO:0000313" key="2">
    <source>
        <dbReference type="Proteomes" id="UP000181897"/>
    </source>
</evidence>
<dbReference type="STRING" id="1917485.BOO69_14550"/>
<dbReference type="EMBL" id="CP018076">
    <property type="protein sequence ID" value="APE45502.1"/>
    <property type="molecule type" value="Genomic_DNA"/>
</dbReference>
<keyword evidence="2" id="KW-1185">Reference proteome</keyword>
<dbReference type="AlphaFoldDB" id="A0A1J0WMV7"/>
<name>A0A1J0WMV7_9RHOB</name>
<dbReference type="GO" id="GO:0016301">
    <property type="term" value="F:kinase activity"/>
    <property type="evidence" value="ECO:0007669"/>
    <property type="project" value="UniProtKB-KW"/>
</dbReference>
<reference evidence="1 2" key="1">
    <citation type="submission" date="2016-11" db="EMBL/GenBank/DDBJ databases">
        <title>Complete genome sequence of Sulfitobacter sp. AM1-D1, a toxic bacteria associated with marine dinoflagellate Alexandrium minutum in East China Sea.</title>
        <authorList>
            <person name="Yang Q."/>
            <person name="Zhang X."/>
            <person name="Tian X."/>
        </authorList>
    </citation>
    <scope>NUCLEOTIDE SEQUENCE [LARGE SCALE GENOMIC DNA]</scope>
    <source>
        <strain evidence="1 2">AM1-D1</strain>
    </source>
</reference>